<dbReference type="InterPro" id="IPR019160">
    <property type="entry name" value="Sec3_CC"/>
</dbReference>
<organism evidence="7 8">
    <name type="scientific">Lachnellula hyalina</name>
    <dbReference type="NCBI Taxonomy" id="1316788"/>
    <lineage>
        <taxon>Eukaryota</taxon>
        <taxon>Fungi</taxon>
        <taxon>Dikarya</taxon>
        <taxon>Ascomycota</taxon>
        <taxon>Pezizomycotina</taxon>
        <taxon>Leotiomycetes</taxon>
        <taxon>Helotiales</taxon>
        <taxon>Lachnaceae</taxon>
        <taxon>Lachnellula</taxon>
    </lineage>
</organism>
<evidence type="ECO:0000256" key="1">
    <source>
        <dbReference type="ARBA" id="ARBA00006518"/>
    </source>
</evidence>
<dbReference type="GO" id="GO:0005886">
    <property type="term" value="C:plasma membrane"/>
    <property type="evidence" value="ECO:0007669"/>
    <property type="project" value="TreeGrafter"/>
</dbReference>
<dbReference type="SMART" id="SM01313">
    <property type="entry name" value="Sec3-PIP2_bind"/>
    <property type="match status" value="1"/>
</dbReference>
<feature type="compositionally biased region" description="Low complexity" evidence="5">
    <location>
        <begin position="561"/>
        <end position="580"/>
    </location>
</feature>
<feature type="compositionally biased region" description="Low complexity" evidence="5">
    <location>
        <begin position="259"/>
        <end position="268"/>
    </location>
</feature>
<dbReference type="EMBL" id="QGMH01000018">
    <property type="protein sequence ID" value="TVY29372.1"/>
    <property type="molecule type" value="Genomic_DNA"/>
</dbReference>
<keyword evidence="8" id="KW-1185">Reference proteome</keyword>
<dbReference type="PANTHER" id="PTHR16092:SF14">
    <property type="entry name" value="EXOCYST COMPLEX COMPONENT 1 ISOFORM X1"/>
    <property type="match status" value="1"/>
</dbReference>
<feature type="region of interest" description="Disordered" evidence="5">
    <location>
        <begin position="199"/>
        <end position="614"/>
    </location>
</feature>
<keyword evidence="3" id="KW-0268">Exocytosis</keyword>
<feature type="region of interest" description="Disordered" evidence="5">
    <location>
        <begin position="1"/>
        <end position="24"/>
    </location>
</feature>
<dbReference type="Pfam" id="PF09763">
    <property type="entry name" value="Sec3_CC"/>
    <property type="match status" value="1"/>
</dbReference>
<accession>A0A8H8R7D5</accession>
<feature type="region of interest" description="Disordered" evidence="5">
    <location>
        <begin position="736"/>
        <end position="760"/>
    </location>
</feature>
<gene>
    <name evidence="7" type="primary">EXOC1</name>
    <name evidence="7" type="ORF">LHYA1_G001867</name>
</gene>
<dbReference type="PANTHER" id="PTHR16092">
    <property type="entry name" value="SEC3/SYNTAXIN-RELATED"/>
    <property type="match status" value="1"/>
</dbReference>
<dbReference type="GO" id="GO:0006893">
    <property type="term" value="P:Golgi to plasma membrane transport"/>
    <property type="evidence" value="ECO:0007669"/>
    <property type="project" value="TreeGrafter"/>
</dbReference>
<sequence>MEGSSTNGSGGVNGSNGMSRAERFEDEKRRIIESCFGKKEDDGSLAESYITHIRIIEDAAYPSSPPPPNSSQDTKKPRLVIVAVRRSGRVRMHKARENGNGSFSIGKTWALDDLTGIKSFSSAVSATMTEEQQKQWAGGVGFVVSLGKPYYWQANTAKEKQFFIASLVKIFTKYTGGKSPELIGFEPSEREQLLGVSAAARPPPPSLQPGGGAARPSYGQAQNRPPRREPSQEPVLRKQPSRDAVQRPPPPLLPPSSGTSFTSQTSRPPSRPSSRPRPDTSPNGSIEGGVPAIPRNQQNQQNQPVLKRIAVTNGGQESFGRSEENLGLPPRSRGGLNGAPNGPGRFQDRSMTPNSLRSVTPESSISSNKDTLGDVPPVPAPLALPPERRRPPIPNITSSSRQRGPNLDDNMIPSPLVSPGMRRDDTRPPVRDEMRPPTRDRMQPPARDEMRPPTRDKMPIPARDEMRPPTRDKMPIPARDETRPPTRDTRDEIRPPVRDGMRPPARSIERIPPPERIQTPERTQIPERKVDNISANVTPAKSDEPNKTSPTRDHPVMTDRTASIKSSASIPSASPTESAIEPPPPAPAPVAVPVPEEPPAEEARPGLGPMIKKKSKGDIANSFFKAAKTANALNSFKPRAGGAAERLREMQAKTSTEGPDGITGVVPAPSLVRGMSGDVPTVPTPLPTPTPQAPVVAVPVEKLSPRKPADSIPEVKITVPQARRPGSVEGPIQAVKENTSIDQSKIREPRRPKPPSETMQKELASLGIDPSILTGRGSELVDLWEQFGWVGEGIRTKNVDQMQDEIERELNKAQAGGWMSRIDDEDERVAAVMKGLDKTIEECDELDGLLTLYNVELSTLNEDIAYIEAQGQGLQVQAANQKLLYAELKSLLDTIAISSEQLGSLREASLETPRGLEQVETSLVTLYKAMLTIDPSLSLSGPRPSVDGSAVSGKQGGYGNSEIGSMRVLQEKKDVYGNEITIFLRRLKPFLQVKFAAAVDETRKALEREKGNNLTRAAGKAKLDPRNHDLSRNMLWKYSPLMLFSREVDRLEWEDLIKTYEMICRPLYQDEFRDVVFAWKRVGRKPSGDEGDILFTSQIEKQTEGIATTARKLTVKRSQTLAKSLRSPIGDSNPKTSLDRSSDGRLQPYEVFAGVLDEMIPTMSMEQNFVVEFFHVTSLEQHDFPDAVAAAPPDRRLGSDLRRPRVMDPNRDLARLVVQSMEEVFAFFPADMQALVDWTIQADPLQGVGVIAAIERKLVEFEESNQEYLARTFQKIHARLLGLFTKFVDEQIRAIEDTKVKIKKRKGVIAFIRIFPSFSLSLETLLTTANDLEIRDTVNRAYARINRTMFESLKVIARENPSAQTAGADPEDKEALNYQILLIENMNHYLEEVDARNNPVLEDWKQNAAQEMHEHMSLYLGAVIRRPLGKLLDFLESTESLMLSRQPGEPMSQISGMPSHSKSTFKKILAGYDSKEIRRGIETLKKRVEKHFGDADDPGLSRSLVAKVIQNCEQYYEKVGDRILTISRDVYDGDVIAEWTKGDVSAAFRK</sequence>
<dbReference type="GeneID" id="41982065"/>
<evidence type="ECO:0000256" key="2">
    <source>
        <dbReference type="ARBA" id="ARBA00022448"/>
    </source>
</evidence>
<keyword evidence="2" id="KW-0813">Transport</keyword>
<feature type="compositionally biased region" description="Basic and acidic residues" evidence="5">
    <location>
        <begin position="541"/>
        <end position="557"/>
    </location>
</feature>
<evidence type="ECO:0000256" key="3">
    <source>
        <dbReference type="ARBA" id="ARBA00022483"/>
    </source>
</evidence>
<feature type="compositionally biased region" description="Basic and acidic residues" evidence="5">
    <location>
        <begin position="421"/>
        <end position="513"/>
    </location>
</feature>
<feature type="domain" description="Exocyst complex component Sec3 PIP2-binding N-terminal" evidence="6">
    <location>
        <begin position="73"/>
        <end position="174"/>
    </location>
</feature>
<evidence type="ECO:0000259" key="6">
    <source>
        <dbReference type="SMART" id="SM01313"/>
    </source>
</evidence>
<dbReference type="OrthoDB" id="27109at2759"/>
<dbReference type="FunFam" id="2.30.29.90:FF:000003">
    <property type="entry name" value="Exocyst complex component Sec3"/>
    <property type="match status" value="1"/>
</dbReference>
<dbReference type="CDD" id="cd13315">
    <property type="entry name" value="PH_Sec3"/>
    <property type="match status" value="1"/>
</dbReference>
<dbReference type="GO" id="GO:0006887">
    <property type="term" value="P:exocytosis"/>
    <property type="evidence" value="ECO:0007669"/>
    <property type="project" value="UniProtKB-KW"/>
</dbReference>
<dbReference type="Pfam" id="PF20654">
    <property type="entry name" value="Sec3_C-term"/>
    <property type="match status" value="1"/>
</dbReference>
<feature type="compositionally biased region" description="Polar residues" evidence="5">
    <location>
        <begin position="349"/>
        <end position="370"/>
    </location>
</feature>
<comment type="caution">
    <text evidence="7">The sequence shown here is derived from an EMBL/GenBank/DDBJ whole genome shotgun (WGS) entry which is preliminary data.</text>
</comment>
<evidence type="ECO:0000313" key="7">
    <source>
        <dbReference type="EMBL" id="TVY29372.1"/>
    </source>
</evidence>
<reference evidence="7 8" key="1">
    <citation type="submission" date="2018-05" db="EMBL/GenBank/DDBJ databases">
        <title>Genome sequencing and assembly of the regulated plant pathogen Lachnellula willkommii and related sister species for the development of diagnostic species identification markers.</title>
        <authorList>
            <person name="Giroux E."/>
            <person name="Bilodeau G."/>
        </authorList>
    </citation>
    <scope>NUCLEOTIDE SEQUENCE [LARGE SCALE GENOMIC DNA]</scope>
    <source>
        <strain evidence="7 8">CBS 185.66</strain>
    </source>
</reference>
<dbReference type="InterPro" id="IPR048628">
    <property type="entry name" value="Sec3_C"/>
</dbReference>
<evidence type="ECO:0000313" key="8">
    <source>
        <dbReference type="Proteomes" id="UP000431533"/>
    </source>
</evidence>
<protein>
    <submittedName>
        <fullName evidence="7">Exocyst complex component</fullName>
    </submittedName>
</protein>
<proteinExistence type="inferred from homology"/>
<name>A0A8H8R7D5_9HELO</name>
<dbReference type="Pfam" id="PF15277">
    <property type="entry name" value="Sec3-PIP2_bind"/>
    <property type="match status" value="1"/>
</dbReference>
<evidence type="ECO:0000256" key="5">
    <source>
        <dbReference type="SAM" id="MobiDB-lite"/>
    </source>
</evidence>
<feature type="region of interest" description="Disordered" evidence="5">
    <location>
        <begin position="1124"/>
        <end position="1143"/>
    </location>
</feature>
<evidence type="ECO:0000256" key="4">
    <source>
        <dbReference type="ARBA" id="ARBA00023054"/>
    </source>
</evidence>
<dbReference type="InterPro" id="IPR028258">
    <property type="entry name" value="Sec3-PIP2_bind"/>
</dbReference>
<comment type="similarity">
    <text evidence="1">Belongs to the SEC3 family.</text>
</comment>
<feature type="compositionally biased region" description="Pro residues" evidence="5">
    <location>
        <begin position="581"/>
        <end position="597"/>
    </location>
</feature>
<dbReference type="Proteomes" id="UP000431533">
    <property type="component" value="Unassembled WGS sequence"/>
</dbReference>
<dbReference type="GO" id="GO:0005546">
    <property type="term" value="F:phosphatidylinositol-4,5-bisphosphate binding"/>
    <property type="evidence" value="ECO:0007669"/>
    <property type="project" value="TreeGrafter"/>
</dbReference>
<dbReference type="Gene3D" id="2.30.29.90">
    <property type="match status" value="1"/>
</dbReference>
<keyword evidence="4" id="KW-0175">Coiled coil</keyword>
<dbReference type="RefSeq" id="XP_031008159.1">
    <property type="nucleotide sequence ID" value="XM_031146846.1"/>
</dbReference>
<dbReference type="GO" id="GO:0000145">
    <property type="term" value="C:exocyst"/>
    <property type="evidence" value="ECO:0007669"/>
    <property type="project" value="InterPro"/>
</dbReference>